<name>A0A8S2Z6Q4_9BILA</name>
<dbReference type="PROSITE" id="PS50005">
    <property type="entry name" value="TPR"/>
    <property type="match status" value="1"/>
</dbReference>
<feature type="non-terminal residue" evidence="2">
    <location>
        <position position="232"/>
    </location>
</feature>
<dbReference type="OrthoDB" id="10491839at2759"/>
<gene>
    <name evidence="2" type="ORF">SRO942_LOCUS48967</name>
</gene>
<evidence type="ECO:0000313" key="3">
    <source>
        <dbReference type="Proteomes" id="UP000681722"/>
    </source>
</evidence>
<protein>
    <submittedName>
        <fullName evidence="2">Uncharacterized protein</fullName>
    </submittedName>
</protein>
<dbReference type="EMBL" id="CAJOBC010128536">
    <property type="protein sequence ID" value="CAF4604067.1"/>
    <property type="molecule type" value="Genomic_DNA"/>
</dbReference>
<feature type="non-terminal residue" evidence="2">
    <location>
        <position position="1"/>
    </location>
</feature>
<dbReference type="InterPro" id="IPR011990">
    <property type="entry name" value="TPR-like_helical_dom_sf"/>
</dbReference>
<dbReference type="InterPro" id="IPR019734">
    <property type="entry name" value="TPR_rpt"/>
</dbReference>
<organism evidence="2 3">
    <name type="scientific">Didymodactylos carnosus</name>
    <dbReference type="NCBI Taxonomy" id="1234261"/>
    <lineage>
        <taxon>Eukaryota</taxon>
        <taxon>Metazoa</taxon>
        <taxon>Spiralia</taxon>
        <taxon>Gnathifera</taxon>
        <taxon>Rotifera</taxon>
        <taxon>Eurotatoria</taxon>
        <taxon>Bdelloidea</taxon>
        <taxon>Philodinida</taxon>
        <taxon>Philodinidae</taxon>
        <taxon>Didymodactylos</taxon>
    </lineage>
</organism>
<feature type="repeat" description="TPR" evidence="1">
    <location>
        <begin position="177"/>
        <end position="210"/>
    </location>
</feature>
<sequence>KNYRIEQQAFGRTARKGQNGSGQLIFIDKFNLESNGDDDHQLYSSLKVVDVKNERDYNELCRVGEIREYYETFIQFEEYLFTRYHKSYNKLKEKLTREWKIQDNIKDIILNSVLNKWAFWLDEISSTMMIIMNNNRTSKNEKSTIKIKIFELLEKFIKKLDNIDNVNDLIEKFVTEPSELIKLGKCYIKMKNFNFAIKIMNKIIEEEPKFCQAAYYYKAHCLIKQTNLLSRE</sequence>
<comment type="caution">
    <text evidence="2">The sequence shown here is derived from an EMBL/GenBank/DDBJ whole genome shotgun (WGS) entry which is preliminary data.</text>
</comment>
<dbReference type="SUPFAM" id="SSF48452">
    <property type="entry name" value="TPR-like"/>
    <property type="match status" value="1"/>
</dbReference>
<dbReference type="Gene3D" id="1.25.40.10">
    <property type="entry name" value="Tetratricopeptide repeat domain"/>
    <property type="match status" value="1"/>
</dbReference>
<proteinExistence type="predicted"/>
<evidence type="ECO:0000313" key="2">
    <source>
        <dbReference type="EMBL" id="CAF4604067.1"/>
    </source>
</evidence>
<accession>A0A8S2Z6Q4</accession>
<keyword evidence="1" id="KW-0802">TPR repeat</keyword>
<reference evidence="2" key="1">
    <citation type="submission" date="2021-02" db="EMBL/GenBank/DDBJ databases">
        <authorList>
            <person name="Nowell W R."/>
        </authorList>
    </citation>
    <scope>NUCLEOTIDE SEQUENCE</scope>
</reference>
<evidence type="ECO:0000256" key="1">
    <source>
        <dbReference type="PROSITE-ProRule" id="PRU00339"/>
    </source>
</evidence>
<dbReference type="Proteomes" id="UP000681722">
    <property type="component" value="Unassembled WGS sequence"/>
</dbReference>
<dbReference type="AlphaFoldDB" id="A0A8S2Z6Q4"/>